<protein>
    <submittedName>
        <fullName evidence="3">Uncharacterized protein</fullName>
    </submittedName>
</protein>
<evidence type="ECO:0000256" key="1">
    <source>
        <dbReference type="SAM" id="MobiDB-lite"/>
    </source>
</evidence>
<feature type="region of interest" description="Disordered" evidence="1">
    <location>
        <begin position="95"/>
        <end position="157"/>
    </location>
</feature>
<organism evidence="3 4">
    <name type="scientific">Sporisorium scitamineum</name>
    <dbReference type="NCBI Taxonomy" id="49012"/>
    <lineage>
        <taxon>Eukaryota</taxon>
        <taxon>Fungi</taxon>
        <taxon>Dikarya</taxon>
        <taxon>Basidiomycota</taxon>
        <taxon>Ustilaginomycotina</taxon>
        <taxon>Ustilaginomycetes</taxon>
        <taxon>Ustilaginales</taxon>
        <taxon>Ustilaginaceae</taxon>
        <taxon>Sporisorium</taxon>
    </lineage>
</organism>
<feature type="region of interest" description="Disordered" evidence="1">
    <location>
        <begin position="1"/>
        <end position="32"/>
    </location>
</feature>
<keyword evidence="2" id="KW-1133">Transmembrane helix</keyword>
<reference evidence="4" key="1">
    <citation type="submission" date="2014-06" db="EMBL/GenBank/DDBJ databases">
        <authorList>
            <person name="Berkman P.J."/>
        </authorList>
    </citation>
    <scope>NUCLEOTIDE SEQUENCE [LARGE SCALE GENOMIC DNA]</scope>
</reference>
<proteinExistence type="predicted"/>
<feature type="compositionally biased region" description="Low complexity" evidence="1">
    <location>
        <begin position="17"/>
        <end position="28"/>
    </location>
</feature>
<dbReference type="EMBL" id="CCFA01004716">
    <property type="protein sequence ID" value="CDW99445.1"/>
    <property type="molecule type" value="Genomic_DNA"/>
</dbReference>
<sequence>MPALHSEDEMEEVRIASSSSSPSRHFSSLPRPCTRGLAKIGFGFGHGSAGGVDEDHHSVVINGVRSNSTSQHTSPWASRAVSPVSTPASSVAHGYFDNDHAAQRSPERKRTSWLGSMPVSHFTPHRAPSGSDGSSPPSVCPRNGKNNRSSSSSSSSCASAIQSTSASKVDSSVDAAAAEKDKSGALSLAPNAQFLGLMLLMILIISSPLIKVLSILLFVAIVVLDDA</sequence>
<dbReference type="Proteomes" id="UP000242770">
    <property type="component" value="Unassembled WGS sequence"/>
</dbReference>
<dbReference type="AlphaFoldDB" id="A0A0F7SDC3"/>
<keyword evidence="4" id="KW-1185">Reference proteome</keyword>
<evidence type="ECO:0000313" key="3">
    <source>
        <dbReference type="EMBL" id="CDW99445.1"/>
    </source>
</evidence>
<evidence type="ECO:0000313" key="4">
    <source>
        <dbReference type="Proteomes" id="UP000242770"/>
    </source>
</evidence>
<gene>
    <name evidence="3" type="primary">SSCI77120.1</name>
</gene>
<name>A0A0F7SDC3_9BASI</name>
<keyword evidence="2" id="KW-0472">Membrane</keyword>
<feature type="compositionally biased region" description="Low complexity" evidence="1">
    <location>
        <begin position="128"/>
        <end position="137"/>
    </location>
</feature>
<feature type="compositionally biased region" description="Basic and acidic residues" evidence="1">
    <location>
        <begin position="96"/>
        <end position="110"/>
    </location>
</feature>
<keyword evidence="2" id="KW-0812">Transmembrane</keyword>
<evidence type="ECO:0000256" key="2">
    <source>
        <dbReference type="SAM" id="Phobius"/>
    </source>
</evidence>
<accession>A0A0F7SDC3</accession>
<feature type="transmembrane region" description="Helical" evidence="2">
    <location>
        <begin position="194"/>
        <end position="224"/>
    </location>
</feature>